<sequence>MRQIENNLITFSTSLTGDHLSLAMEAYYDLQDSKDHRKKSAISTILHSFCGLESAVNLIGFEIFFNKESQRYIEESKRDFALKRMVKSWNASIACLDKIDLILSINSASLEGRLRNELTELNTIRNWISHGFPYKTTWLVEPDKEDNTKGTVVDFEYSVNWKQKFPNTKFNALDALDITDAEKTLKIVFEILIKISKATNDVFHVVTYNDGGKYKLIHKGSTVDSIIKREK</sequence>
<evidence type="ECO:0000313" key="2">
    <source>
        <dbReference type="Proteomes" id="UP000319267"/>
    </source>
</evidence>
<keyword evidence="2" id="KW-1185">Reference proteome</keyword>
<dbReference type="Proteomes" id="UP000319267">
    <property type="component" value="Unassembled WGS sequence"/>
</dbReference>
<proteinExistence type="predicted"/>
<name>A0A521DVE0_9FLAO</name>
<dbReference type="AlphaFoldDB" id="A0A521DVE0"/>
<organism evidence="1 2">
    <name type="scientific">Flavobacterium nitrogenifigens</name>
    <dbReference type="NCBI Taxonomy" id="1617283"/>
    <lineage>
        <taxon>Bacteria</taxon>
        <taxon>Pseudomonadati</taxon>
        <taxon>Bacteroidota</taxon>
        <taxon>Flavobacteriia</taxon>
        <taxon>Flavobacteriales</taxon>
        <taxon>Flavobacteriaceae</taxon>
        <taxon>Flavobacterium</taxon>
    </lineage>
</organism>
<evidence type="ECO:0000313" key="1">
    <source>
        <dbReference type="EMBL" id="SMO75562.1"/>
    </source>
</evidence>
<reference evidence="1 2" key="1">
    <citation type="submission" date="2017-05" db="EMBL/GenBank/DDBJ databases">
        <authorList>
            <person name="Varghese N."/>
            <person name="Submissions S."/>
        </authorList>
    </citation>
    <scope>NUCLEOTIDE SEQUENCE [LARGE SCALE GENOMIC DNA]</scope>
    <source>
        <strain evidence="1 2">DSM 29982</strain>
    </source>
</reference>
<dbReference type="EMBL" id="FXTQ01000003">
    <property type="protein sequence ID" value="SMO75562.1"/>
    <property type="molecule type" value="Genomic_DNA"/>
</dbReference>
<gene>
    <name evidence="1" type="ORF">SAMN06265220_103509</name>
</gene>
<evidence type="ECO:0008006" key="3">
    <source>
        <dbReference type="Google" id="ProtNLM"/>
    </source>
</evidence>
<accession>A0A521DVE0</accession>
<dbReference type="RefSeq" id="WP_142479097.1">
    <property type="nucleotide sequence ID" value="NZ_CP043612.1"/>
</dbReference>
<protein>
    <recommendedName>
        <fullName evidence="3">RiboL-PSP-HEPN domain-containing protein</fullName>
    </recommendedName>
</protein>